<organism evidence="1 2">
    <name type="scientific">Sorangium cellulosum</name>
    <name type="common">Polyangium cellulosum</name>
    <dbReference type="NCBI Taxonomy" id="56"/>
    <lineage>
        <taxon>Bacteria</taxon>
        <taxon>Pseudomonadati</taxon>
        <taxon>Myxococcota</taxon>
        <taxon>Polyangia</taxon>
        <taxon>Polyangiales</taxon>
        <taxon>Polyangiaceae</taxon>
        <taxon>Sorangium</taxon>
    </lineage>
</organism>
<protein>
    <submittedName>
        <fullName evidence="1">Uncharacterized protein</fullName>
    </submittedName>
</protein>
<sequence length="243" mass="25671">MSFVKPNPPGWAAEEEITSTQMNSLQDQLVQAVDGVGGGSYAANLTFSGALTITGATTFSNITATGVNRYKLASRSLTRVFPFTSADLPTTYAASPAWRRQSSQNGNWIQQTLVAERLIADIRVPDGSTITDVFVYYVPPIGHASIVTNFSFPTFDFKSVQITDLSATGHTTHGTATDSSPGISSYENRRTFGLTGLSVTATNSTHLYTVCLLGEQGSNAMTGGAYRGVAVTFTTAAQDDGAA</sequence>
<evidence type="ECO:0000313" key="1">
    <source>
        <dbReference type="EMBL" id="AUX31915.1"/>
    </source>
</evidence>
<name>A0A4P2QPB5_SORCE</name>
<reference evidence="1 2" key="1">
    <citation type="submission" date="2015-09" db="EMBL/GenBank/DDBJ databases">
        <title>Sorangium comparison.</title>
        <authorList>
            <person name="Zaburannyi N."/>
            <person name="Bunk B."/>
            <person name="Overmann J."/>
            <person name="Mueller R."/>
        </authorList>
    </citation>
    <scope>NUCLEOTIDE SEQUENCE [LARGE SCALE GENOMIC DNA]</scope>
    <source>
        <strain evidence="1 2">So ce836</strain>
    </source>
</reference>
<dbReference type="AlphaFoldDB" id="A0A4P2QPB5"/>
<dbReference type="Proteomes" id="UP000295497">
    <property type="component" value="Chromosome"/>
</dbReference>
<gene>
    <name evidence="1" type="ORF">SOCE836_040500</name>
</gene>
<evidence type="ECO:0000313" key="2">
    <source>
        <dbReference type="Proteomes" id="UP000295497"/>
    </source>
</evidence>
<accession>A0A4P2QPB5</accession>
<proteinExistence type="predicted"/>
<dbReference type="EMBL" id="CP012672">
    <property type="protein sequence ID" value="AUX31915.1"/>
    <property type="molecule type" value="Genomic_DNA"/>
</dbReference>
<dbReference type="RefSeq" id="WP_129575615.1">
    <property type="nucleotide sequence ID" value="NZ_CP012672.1"/>
</dbReference>